<comment type="caution">
    <text evidence="6">The sequence shown here is derived from an EMBL/GenBank/DDBJ whole genome shotgun (WGS) entry which is preliminary data.</text>
</comment>
<dbReference type="GO" id="GO:0046872">
    <property type="term" value="F:metal ion binding"/>
    <property type="evidence" value="ECO:0007669"/>
    <property type="project" value="UniProtKB-KW"/>
</dbReference>
<keyword evidence="4" id="KW-0411">Iron-sulfur</keyword>
<keyword evidence="3" id="KW-0408">Iron</keyword>
<keyword evidence="2" id="KW-0479">Metal-binding</keyword>
<dbReference type="Proteomes" id="UP000601522">
    <property type="component" value="Unassembled WGS sequence"/>
</dbReference>
<sequence>MYLDVKKKIRKKASIIKNKCVACGTCLDVCPKNAIKIVEGVFAEVDEDKCIGCSICSKECPPSIIEMVAKEEVF</sequence>
<protein>
    <submittedName>
        <fullName evidence="6">4Fe-4S binding protein</fullName>
    </submittedName>
</protein>
<dbReference type="Gene3D" id="3.30.70.20">
    <property type="match status" value="2"/>
</dbReference>
<feature type="domain" description="4Fe-4S ferredoxin-type" evidence="5">
    <location>
        <begin position="41"/>
        <end position="70"/>
    </location>
</feature>
<dbReference type="InterPro" id="IPR017900">
    <property type="entry name" value="4Fe4S_Fe_S_CS"/>
</dbReference>
<evidence type="ECO:0000256" key="2">
    <source>
        <dbReference type="ARBA" id="ARBA00022723"/>
    </source>
</evidence>
<accession>A0A926F3N9</accession>
<feature type="domain" description="4Fe-4S ferredoxin-type" evidence="5">
    <location>
        <begin position="11"/>
        <end position="40"/>
    </location>
</feature>
<dbReference type="InterPro" id="IPR050572">
    <property type="entry name" value="Fe-S_Ferredoxin"/>
</dbReference>
<keyword evidence="1" id="KW-0004">4Fe-4S</keyword>
<dbReference type="AlphaFoldDB" id="A0A926F3N9"/>
<dbReference type="PROSITE" id="PS00198">
    <property type="entry name" value="4FE4S_FER_1"/>
    <property type="match status" value="2"/>
</dbReference>
<dbReference type="GO" id="GO:0051539">
    <property type="term" value="F:4 iron, 4 sulfur cluster binding"/>
    <property type="evidence" value="ECO:0007669"/>
    <property type="project" value="UniProtKB-KW"/>
</dbReference>
<dbReference type="PANTHER" id="PTHR43687">
    <property type="entry name" value="ADENYLYLSULFATE REDUCTASE, BETA SUBUNIT"/>
    <property type="match status" value="1"/>
</dbReference>
<dbReference type="InterPro" id="IPR017896">
    <property type="entry name" value="4Fe4S_Fe-S-bd"/>
</dbReference>
<proteinExistence type="predicted"/>
<evidence type="ECO:0000313" key="6">
    <source>
        <dbReference type="EMBL" id="MBC8591370.1"/>
    </source>
</evidence>
<evidence type="ECO:0000256" key="4">
    <source>
        <dbReference type="ARBA" id="ARBA00023014"/>
    </source>
</evidence>
<dbReference type="Pfam" id="PF14697">
    <property type="entry name" value="Fer4_21"/>
    <property type="match status" value="1"/>
</dbReference>
<evidence type="ECO:0000256" key="3">
    <source>
        <dbReference type="ARBA" id="ARBA00023004"/>
    </source>
</evidence>
<dbReference type="EMBL" id="JACRTK010000004">
    <property type="protein sequence ID" value="MBC8591370.1"/>
    <property type="molecule type" value="Genomic_DNA"/>
</dbReference>
<evidence type="ECO:0000259" key="5">
    <source>
        <dbReference type="PROSITE" id="PS51379"/>
    </source>
</evidence>
<gene>
    <name evidence="6" type="ORF">H8689_09635</name>
</gene>
<evidence type="ECO:0000256" key="1">
    <source>
        <dbReference type="ARBA" id="ARBA00022485"/>
    </source>
</evidence>
<dbReference type="SUPFAM" id="SSF54862">
    <property type="entry name" value="4Fe-4S ferredoxins"/>
    <property type="match status" value="1"/>
</dbReference>
<evidence type="ECO:0000313" key="7">
    <source>
        <dbReference type="Proteomes" id="UP000601522"/>
    </source>
</evidence>
<organism evidence="6 7">
    <name type="scientific">Wansuia hejianensis</name>
    <dbReference type="NCBI Taxonomy" id="2763667"/>
    <lineage>
        <taxon>Bacteria</taxon>
        <taxon>Bacillati</taxon>
        <taxon>Bacillota</taxon>
        <taxon>Clostridia</taxon>
        <taxon>Lachnospirales</taxon>
        <taxon>Lachnospiraceae</taxon>
        <taxon>Wansuia</taxon>
    </lineage>
</organism>
<dbReference type="PROSITE" id="PS51379">
    <property type="entry name" value="4FE4S_FER_2"/>
    <property type="match status" value="2"/>
</dbReference>
<dbReference type="PANTHER" id="PTHR43687:SF1">
    <property type="entry name" value="FERREDOXIN III"/>
    <property type="match status" value="1"/>
</dbReference>
<name>A0A926F3N9_9FIRM</name>
<reference evidence="6 7" key="1">
    <citation type="submission" date="2020-08" db="EMBL/GenBank/DDBJ databases">
        <title>Genome public.</title>
        <authorList>
            <person name="Liu C."/>
            <person name="Sun Q."/>
        </authorList>
    </citation>
    <scope>NUCLEOTIDE SEQUENCE [LARGE SCALE GENOMIC DNA]</scope>
    <source>
        <strain evidence="6 7">NSJ-26</strain>
    </source>
</reference>
<keyword evidence="7" id="KW-1185">Reference proteome</keyword>